<dbReference type="Proteomes" id="UP000694402">
    <property type="component" value="Unassembled WGS sequence"/>
</dbReference>
<protein>
    <recommendedName>
        <fullName evidence="3">Kelch domain-containing protein 3</fullName>
    </recommendedName>
</protein>
<evidence type="ECO:0000313" key="2">
    <source>
        <dbReference type="Proteomes" id="UP000694402"/>
    </source>
</evidence>
<evidence type="ECO:0008006" key="3">
    <source>
        <dbReference type="Google" id="ProtNLM"/>
    </source>
</evidence>
<evidence type="ECO:0000313" key="1">
    <source>
        <dbReference type="Ensembl" id="ENSOTSP00005113150.1"/>
    </source>
</evidence>
<organism evidence="1 2">
    <name type="scientific">Oncorhynchus tshawytscha</name>
    <name type="common">Chinook salmon</name>
    <name type="synonym">Salmo tshawytscha</name>
    <dbReference type="NCBI Taxonomy" id="74940"/>
    <lineage>
        <taxon>Eukaryota</taxon>
        <taxon>Metazoa</taxon>
        <taxon>Chordata</taxon>
        <taxon>Craniata</taxon>
        <taxon>Vertebrata</taxon>
        <taxon>Euteleostomi</taxon>
        <taxon>Actinopterygii</taxon>
        <taxon>Neopterygii</taxon>
        <taxon>Teleostei</taxon>
        <taxon>Protacanthopterygii</taxon>
        <taxon>Salmoniformes</taxon>
        <taxon>Salmonidae</taxon>
        <taxon>Salmoninae</taxon>
        <taxon>Oncorhynchus</taxon>
    </lineage>
</organism>
<dbReference type="InterPro" id="IPR015915">
    <property type="entry name" value="Kelch-typ_b-propeller"/>
</dbReference>
<name>A0AAZ3P9H2_ONCTS</name>
<keyword evidence="2" id="KW-1185">Reference proteome</keyword>
<dbReference type="Gene3D" id="2.120.10.80">
    <property type="entry name" value="Kelch-type beta propeller"/>
    <property type="match status" value="1"/>
</dbReference>
<proteinExistence type="predicted"/>
<gene>
    <name evidence="1" type="primary">KLHDC3</name>
</gene>
<dbReference type="GO" id="GO:0005737">
    <property type="term" value="C:cytoplasm"/>
    <property type="evidence" value="ECO:0007669"/>
    <property type="project" value="TreeGrafter"/>
</dbReference>
<reference evidence="1" key="2">
    <citation type="submission" date="2025-08" db="UniProtKB">
        <authorList>
            <consortium name="Ensembl"/>
        </authorList>
    </citation>
    <scope>IDENTIFICATION</scope>
</reference>
<accession>A0AAZ3P9H2</accession>
<dbReference type="InterPro" id="IPR052637">
    <property type="entry name" value="KLHDC3-like"/>
</dbReference>
<reference evidence="2" key="1">
    <citation type="journal article" date="2018" name="PLoS ONE">
        <title>Chinook salmon (Oncorhynchus tshawytscha) genome and transcriptome.</title>
        <authorList>
            <person name="Christensen K.A."/>
            <person name="Leong J.S."/>
            <person name="Sakhrani D."/>
            <person name="Biagi C.A."/>
            <person name="Minkley D.R."/>
            <person name="Withler R.E."/>
            <person name="Rondeau E.B."/>
            <person name="Koop B.F."/>
            <person name="Devlin R.H."/>
        </authorList>
    </citation>
    <scope>NUCLEOTIDE SEQUENCE [LARGE SCALE GENOMIC DNA]</scope>
</reference>
<dbReference type="Ensembl" id="ENSOTST00005167869.1">
    <property type="protein sequence ID" value="ENSOTSP00005113150.1"/>
    <property type="gene ID" value="ENSOTSG00005004701.2"/>
</dbReference>
<dbReference type="PANTHER" id="PTHR46461">
    <property type="entry name" value="KELCH DOMAIN-CONTAINING PROTEIN 3"/>
    <property type="match status" value="1"/>
</dbReference>
<reference evidence="1" key="3">
    <citation type="submission" date="2025-09" db="UniProtKB">
        <authorList>
            <consortium name="Ensembl"/>
        </authorList>
    </citation>
    <scope>IDENTIFICATION</scope>
</reference>
<dbReference type="GO" id="GO:0003682">
    <property type="term" value="F:chromatin binding"/>
    <property type="evidence" value="ECO:0007669"/>
    <property type="project" value="InterPro"/>
</dbReference>
<sequence>MWRWTTHLDGGPRRVNHAAVSMGHKVYSFGGYCSGDDYETLRQIDVHVFNTVSLRWMKLPPVRTGGREHARDVPYMRYGHTAVLLDDTIYIWGGRNDTEGACNVLYAFHVNNHRWNTPKISGTVPGARDGHSACILGKAMYIFGGYEQLADCFSNDIHKLDTTTMAWSLVNARFPTTGSCIYLGAITLVWTDTSMTSGSSTQRRSHGRRWSLRVKVRVPGGDSAAAWWEIVSSCLEEPAHVQSRGWEMSLTSWIIQTSTY</sequence>
<dbReference type="PANTHER" id="PTHR46461:SF1">
    <property type="entry name" value="KELCH DOMAIN-CONTAINING PROTEIN 3"/>
    <property type="match status" value="1"/>
</dbReference>
<dbReference type="SUPFAM" id="SSF117281">
    <property type="entry name" value="Kelch motif"/>
    <property type="match status" value="1"/>
</dbReference>
<dbReference type="Pfam" id="PF24681">
    <property type="entry name" value="Kelch_KLHDC2_KLHL20_DRC7"/>
    <property type="match status" value="1"/>
</dbReference>
<dbReference type="FunFam" id="2.120.10.80:FF:000016">
    <property type="entry name" value="Kelch domain-containing protein 3"/>
    <property type="match status" value="1"/>
</dbReference>
<dbReference type="AlphaFoldDB" id="A0AAZ3P9H2"/>
<dbReference type="GeneTree" id="ENSGT00940000157952"/>